<dbReference type="RefSeq" id="WP_189824581.1">
    <property type="nucleotide sequence ID" value="NZ_BMVC01000007.1"/>
</dbReference>
<proteinExistence type="predicted"/>
<dbReference type="Proteomes" id="UP000638353">
    <property type="component" value="Unassembled WGS sequence"/>
</dbReference>
<name>A0A918WYV5_9ACTN</name>
<evidence type="ECO:0000313" key="1">
    <source>
        <dbReference type="EMBL" id="GHC96899.1"/>
    </source>
</evidence>
<dbReference type="Gene3D" id="3.80.10.10">
    <property type="entry name" value="Ribonuclease Inhibitor"/>
    <property type="match status" value="1"/>
</dbReference>
<organism evidence="1 2">
    <name type="scientific">Streptomyces finlayi</name>
    <dbReference type="NCBI Taxonomy" id="67296"/>
    <lineage>
        <taxon>Bacteria</taxon>
        <taxon>Bacillati</taxon>
        <taxon>Actinomycetota</taxon>
        <taxon>Actinomycetes</taxon>
        <taxon>Kitasatosporales</taxon>
        <taxon>Streptomycetaceae</taxon>
        <taxon>Streptomyces</taxon>
    </lineage>
</organism>
<gene>
    <name evidence="1" type="ORF">GCM10010334_37660</name>
</gene>
<evidence type="ECO:0000313" key="2">
    <source>
        <dbReference type="Proteomes" id="UP000638353"/>
    </source>
</evidence>
<dbReference type="NCBIfam" id="NF038076">
    <property type="entry name" value="fam_STM4015"/>
    <property type="match status" value="1"/>
</dbReference>
<dbReference type="SUPFAM" id="SSF52047">
    <property type="entry name" value="RNI-like"/>
    <property type="match status" value="1"/>
</dbReference>
<sequence>MNHPSHPDTFHGLPVHTLVPRDTSAADGPAPVLPDAGSVAWRLDCLYDETPFADLWSEFLETVDCARVRALVIGPWWDDTYLPMRPVVETLAAAADGFPALRGLFVADVVSEECEISWLESADITPLLEAFPLLEELAVRGGGDLSDTADVLALRPVRHEALTSLTIESAGLPGPVVRAIGASRLPQLETLELWLGVPDHGGDTTAADCAQLLAGAGLPRLRHLTLANSEVQDAIATAVASAPVVARLSTLDLGMGTLSNTGAEALLTGQPLTHLRELRLDHHYIDDAWQERLKTSLAPHGVRVSLTEDVRWDTEPFDTYRFVAVSE</sequence>
<reference evidence="1" key="2">
    <citation type="submission" date="2020-09" db="EMBL/GenBank/DDBJ databases">
        <authorList>
            <person name="Sun Q."/>
            <person name="Ohkuma M."/>
        </authorList>
    </citation>
    <scope>NUCLEOTIDE SEQUENCE</scope>
    <source>
        <strain evidence="1">JCM 4637</strain>
    </source>
</reference>
<dbReference type="AlphaFoldDB" id="A0A918WYV5"/>
<dbReference type="InterPro" id="IPR032675">
    <property type="entry name" value="LRR_dom_sf"/>
</dbReference>
<evidence type="ECO:0008006" key="3">
    <source>
        <dbReference type="Google" id="ProtNLM"/>
    </source>
</evidence>
<comment type="caution">
    <text evidence="1">The sequence shown here is derived from an EMBL/GenBank/DDBJ whole genome shotgun (WGS) entry which is preliminary data.</text>
</comment>
<accession>A0A918WYV5</accession>
<protein>
    <recommendedName>
        <fullName evidence="3">Leucine-rich repeat domain-containing protein</fullName>
    </recommendedName>
</protein>
<reference evidence="1" key="1">
    <citation type="journal article" date="2014" name="Int. J. Syst. Evol. Microbiol.">
        <title>Complete genome sequence of Corynebacterium casei LMG S-19264T (=DSM 44701T), isolated from a smear-ripened cheese.</title>
        <authorList>
            <consortium name="US DOE Joint Genome Institute (JGI-PGF)"/>
            <person name="Walter F."/>
            <person name="Albersmeier A."/>
            <person name="Kalinowski J."/>
            <person name="Ruckert C."/>
        </authorList>
    </citation>
    <scope>NUCLEOTIDE SEQUENCE</scope>
    <source>
        <strain evidence="1">JCM 4637</strain>
    </source>
</reference>
<dbReference type="InterPro" id="IPR047722">
    <property type="entry name" value="STM4015-like"/>
</dbReference>
<dbReference type="EMBL" id="BMVC01000007">
    <property type="protein sequence ID" value="GHC96899.1"/>
    <property type="molecule type" value="Genomic_DNA"/>
</dbReference>